<comment type="caution">
    <text evidence="3">The sequence shown here is derived from an EMBL/GenBank/DDBJ whole genome shotgun (WGS) entry which is preliminary data.</text>
</comment>
<dbReference type="AlphaFoldDB" id="A0A2R5GJ43"/>
<feature type="coiled-coil region" evidence="1">
    <location>
        <begin position="18"/>
        <end position="48"/>
    </location>
</feature>
<feature type="region of interest" description="Disordered" evidence="2">
    <location>
        <begin position="79"/>
        <end position="124"/>
    </location>
</feature>
<evidence type="ECO:0000313" key="4">
    <source>
        <dbReference type="Proteomes" id="UP000241890"/>
    </source>
</evidence>
<keyword evidence="4" id="KW-1185">Reference proteome</keyword>
<accession>A0A2R5GJ43</accession>
<proteinExistence type="predicted"/>
<protein>
    <submittedName>
        <fullName evidence="3">Uncharacterized protein</fullName>
    </submittedName>
</protein>
<feature type="compositionally biased region" description="Low complexity" evidence="2">
    <location>
        <begin position="89"/>
        <end position="106"/>
    </location>
</feature>
<evidence type="ECO:0000256" key="2">
    <source>
        <dbReference type="SAM" id="MobiDB-lite"/>
    </source>
</evidence>
<evidence type="ECO:0000313" key="3">
    <source>
        <dbReference type="EMBL" id="GBG30906.1"/>
    </source>
</evidence>
<dbReference type="InParanoid" id="A0A2R5GJ43"/>
<evidence type="ECO:0000256" key="1">
    <source>
        <dbReference type="SAM" id="Coils"/>
    </source>
</evidence>
<reference evidence="3 4" key="1">
    <citation type="submission" date="2017-12" db="EMBL/GenBank/DDBJ databases">
        <title>Sequencing, de novo assembly and annotation of complete genome of a new Thraustochytrid species, strain FCC1311.</title>
        <authorList>
            <person name="Sedici K."/>
            <person name="Godart F."/>
            <person name="Aiese Cigliano R."/>
            <person name="Sanseverino W."/>
            <person name="Barakat M."/>
            <person name="Ortet P."/>
            <person name="Marechal E."/>
            <person name="Cagnac O."/>
            <person name="Amato A."/>
        </authorList>
    </citation>
    <scope>NUCLEOTIDE SEQUENCE [LARGE SCALE GENOMIC DNA]</scope>
</reference>
<keyword evidence="1" id="KW-0175">Coiled coil</keyword>
<dbReference type="Proteomes" id="UP000241890">
    <property type="component" value="Unassembled WGS sequence"/>
</dbReference>
<name>A0A2R5GJ43_9STRA</name>
<dbReference type="EMBL" id="BEYU01000084">
    <property type="protein sequence ID" value="GBG30906.1"/>
    <property type="molecule type" value="Genomic_DNA"/>
</dbReference>
<sequence length="124" mass="13589">MGNAMRSLASLPMRRSELETLRREVREAEQVVSRMEKKMRQTEQLNEQRLRSAVKQHANTIMDAQRAVDAKVEEILARRRAAEAQGKQASPPSASSASASTSVSAAETLPCPVLPYPAADDLAT</sequence>
<organism evidence="3 4">
    <name type="scientific">Hondaea fermentalgiana</name>
    <dbReference type="NCBI Taxonomy" id="2315210"/>
    <lineage>
        <taxon>Eukaryota</taxon>
        <taxon>Sar</taxon>
        <taxon>Stramenopiles</taxon>
        <taxon>Bigyra</taxon>
        <taxon>Labyrinthulomycetes</taxon>
        <taxon>Thraustochytrida</taxon>
        <taxon>Thraustochytriidae</taxon>
        <taxon>Hondaea</taxon>
    </lineage>
</organism>
<gene>
    <name evidence="3" type="ORF">FCC1311_071272</name>
</gene>